<gene>
    <name evidence="3" type="ORF">Rhe02_48480</name>
</gene>
<evidence type="ECO:0000256" key="1">
    <source>
        <dbReference type="ARBA" id="ARBA00023002"/>
    </source>
</evidence>
<evidence type="ECO:0000313" key="3">
    <source>
        <dbReference type="EMBL" id="GIH06781.1"/>
    </source>
</evidence>
<dbReference type="PANTHER" id="PTHR13847">
    <property type="entry name" value="SARCOSINE DEHYDROGENASE-RELATED"/>
    <property type="match status" value="1"/>
</dbReference>
<dbReference type="Proteomes" id="UP000612899">
    <property type="component" value="Unassembled WGS sequence"/>
</dbReference>
<dbReference type="Gene3D" id="3.50.50.60">
    <property type="entry name" value="FAD/NAD(P)-binding domain"/>
    <property type="match status" value="1"/>
</dbReference>
<protein>
    <submittedName>
        <fullName evidence="3">Oxidoreductase</fullName>
    </submittedName>
</protein>
<evidence type="ECO:0000259" key="2">
    <source>
        <dbReference type="Pfam" id="PF01266"/>
    </source>
</evidence>
<evidence type="ECO:0000313" key="4">
    <source>
        <dbReference type="Proteomes" id="UP000612899"/>
    </source>
</evidence>
<sequence length="356" mass="37193">MIGAGVVGAACAYYLSRAGLTVTVLDRGGVSGGTTGAGEGNILVSDKPPGPELQIALRSNELWRALGRQLEGIELEVKGGLVVTESQEQQEALRAFASGQAGVTATEVTDVRDYEPHLAPDLAGGMFYPQDMQVQPMLAAAQLLRASGATVRLGVTVTSIEPGRVVTDAGVIAAGAIVNAAGVWAGQLGDVPVLPRRGFILVTSRQPELVRHKVYAASYVAAVESDAADLQTSPVIEGTKAGSILIGSSRERVGFDAAMSLPVLRLLAAGAVRLFPVLKQVRLIRAYKGFRPYTLDHLPIIGADPRVPGLYHACGHEGAGVGLAPITGKLIADQITGSPTDVDLSPFRPERFHVQL</sequence>
<dbReference type="GO" id="GO:0005737">
    <property type="term" value="C:cytoplasm"/>
    <property type="evidence" value="ECO:0007669"/>
    <property type="project" value="TreeGrafter"/>
</dbReference>
<reference evidence="3" key="1">
    <citation type="submission" date="2021-01" db="EMBL/GenBank/DDBJ databases">
        <title>Whole genome shotgun sequence of Rhizocola hellebori NBRC 109834.</title>
        <authorList>
            <person name="Komaki H."/>
            <person name="Tamura T."/>
        </authorList>
    </citation>
    <scope>NUCLEOTIDE SEQUENCE</scope>
    <source>
        <strain evidence="3">NBRC 109834</strain>
    </source>
</reference>
<keyword evidence="1" id="KW-0560">Oxidoreductase</keyword>
<comment type="caution">
    <text evidence="3">The sequence shown here is derived from an EMBL/GenBank/DDBJ whole genome shotgun (WGS) entry which is preliminary data.</text>
</comment>
<dbReference type="PANTHER" id="PTHR13847:SF287">
    <property type="entry name" value="FAD-DEPENDENT OXIDOREDUCTASE DOMAIN-CONTAINING PROTEIN 1"/>
    <property type="match status" value="1"/>
</dbReference>
<dbReference type="SUPFAM" id="SSF51905">
    <property type="entry name" value="FAD/NAD(P)-binding domain"/>
    <property type="match status" value="1"/>
</dbReference>
<keyword evidence="4" id="KW-1185">Reference proteome</keyword>
<proteinExistence type="predicted"/>
<name>A0A8J3QA92_9ACTN</name>
<dbReference type="InterPro" id="IPR036188">
    <property type="entry name" value="FAD/NAD-bd_sf"/>
</dbReference>
<dbReference type="AlphaFoldDB" id="A0A8J3QA92"/>
<dbReference type="Gene3D" id="3.30.9.10">
    <property type="entry name" value="D-Amino Acid Oxidase, subunit A, domain 2"/>
    <property type="match status" value="1"/>
</dbReference>
<feature type="domain" description="FAD dependent oxidoreductase" evidence="2">
    <location>
        <begin position="2"/>
        <end position="333"/>
    </location>
</feature>
<dbReference type="InterPro" id="IPR006076">
    <property type="entry name" value="FAD-dep_OxRdtase"/>
</dbReference>
<organism evidence="3 4">
    <name type="scientific">Rhizocola hellebori</name>
    <dbReference type="NCBI Taxonomy" id="1392758"/>
    <lineage>
        <taxon>Bacteria</taxon>
        <taxon>Bacillati</taxon>
        <taxon>Actinomycetota</taxon>
        <taxon>Actinomycetes</taxon>
        <taxon>Micromonosporales</taxon>
        <taxon>Micromonosporaceae</taxon>
        <taxon>Rhizocola</taxon>
    </lineage>
</organism>
<accession>A0A8J3QA92</accession>
<dbReference type="Pfam" id="PF01266">
    <property type="entry name" value="DAO"/>
    <property type="match status" value="1"/>
</dbReference>
<dbReference type="GO" id="GO:0016491">
    <property type="term" value="F:oxidoreductase activity"/>
    <property type="evidence" value="ECO:0007669"/>
    <property type="project" value="UniProtKB-KW"/>
</dbReference>
<dbReference type="EMBL" id="BONY01000030">
    <property type="protein sequence ID" value="GIH06781.1"/>
    <property type="molecule type" value="Genomic_DNA"/>
</dbReference>
<dbReference type="SUPFAM" id="SSF54373">
    <property type="entry name" value="FAD-linked reductases, C-terminal domain"/>
    <property type="match status" value="1"/>
</dbReference>